<feature type="chain" id="PRO_5046414119" description="Sister chromatid cohesion protein DCC1" evidence="5">
    <location>
        <begin position="37"/>
        <end position="458"/>
    </location>
</feature>
<accession>A0AB39Z9G6</accession>
<dbReference type="Proteomes" id="UP001652628">
    <property type="component" value="Chromosome 2R"/>
</dbReference>
<evidence type="ECO:0000313" key="6">
    <source>
        <dbReference type="Proteomes" id="UP001652628"/>
    </source>
</evidence>
<name>A0AB39Z9G6_DROSZ</name>
<dbReference type="GO" id="GO:0006260">
    <property type="term" value="P:DNA replication"/>
    <property type="evidence" value="ECO:0007669"/>
    <property type="project" value="UniProtKB-KW"/>
</dbReference>
<evidence type="ECO:0000256" key="5">
    <source>
        <dbReference type="SAM" id="SignalP"/>
    </source>
</evidence>
<dbReference type="GO" id="GO:0034088">
    <property type="term" value="P:maintenance of mitotic sister chromatid cohesion"/>
    <property type="evidence" value="ECO:0007669"/>
    <property type="project" value="TreeGrafter"/>
</dbReference>
<dbReference type="InterPro" id="IPR019128">
    <property type="entry name" value="Dcc1"/>
</dbReference>
<keyword evidence="3" id="KW-0235">DNA replication</keyword>
<evidence type="ECO:0000256" key="3">
    <source>
        <dbReference type="ARBA" id="ARBA00022705"/>
    </source>
</evidence>
<feature type="compositionally biased region" description="Polar residues" evidence="4">
    <location>
        <begin position="149"/>
        <end position="171"/>
    </location>
</feature>
<keyword evidence="6" id="KW-1185">Reference proteome</keyword>
<dbReference type="GO" id="GO:0031390">
    <property type="term" value="C:Ctf18 RFC-like complex"/>
    <property type="evidence" value="ECO:0007669"/>
    <property type="project" value="InterPro"/>
</dbReference>
<feature type="signal peptide" evidence="5">
    <location>
        <begin position="1"/>
        <end position="36"/>
    </location>
</feature>
<keyword evidence="5" id="KW-0732">Signal</keyword>
<sequence>MSSSDVATPLCNGHTNFSRPLFWSIGFCLLLAKMESMEVDENTPQLYIRTPEDVKVIVKHAKLDERQLTQLTQALYFPSADVDSDNLRLLELDGHMLEQIRDGQTLHFKGGQNEKVVLCTDERTYDVKGAEISNSLLLVPDLKFAAATSTSPLKSPRTGNANASLERSLNDSTEDELEVPRTLEQRPVLKVFHEYFECREIKPRFRKLGELLQLTRYSGPENEFCVEQKLLFTFSQLLDTVQCSRAQFLEGLNNYRAMELDGRMRVMDYEYEYRIISMMLGVISENSWSLDEVEREETINALKGIAPEEVVAGLFDIYTTPSERCPGKFEYQESLVSRIVAQNILQPGLRFRNEEFMRTWQEALPEGMSCQLKYLRGLGICDKEGAQPCIRSLAEEQLPTNINDRMKALFKTKQRWTMEEMEPYIECFTTPTLSVSTVLAKHARSLTDGGVRYFVSKH</sequence>
<protein>
    <recommendedName>
        <fullName evidence="2">Sister chromatid cohesion protein DCC1</fullName>
    </recommendedName>
</protein>
<evidence type="ECO:0000256" key="2">
    <source>
        <dbReference type="ARBA" id="ARBA00017682"/>
    </source>
</evidence>
<evidence type="ECO:0000313" key="7">
    <source>
        <dbReference type="RefSeq" id="XP_016930564.3"/>
    </source>
</evidence>
<dbReference type="Pfam" id="PF09724">
    <property type="entry name" value="Dcc1"/>
    <property type="match status" value="1"/>
</dbReference>
<dbReference type="GO" id="GO:0000785">
    <property type="term" value="C:chromatin"/>
    <property type="evidence" value="ECO:0007669"/>
    <property type="project" value="TreeGrafter"/>
</dbReference>
<dbReference type="GeneID" id="108010230"/>
<organism evidence="6 7">
    <name type="scientific">Drosophila suzukii</name>
    <name type="common">Spotted-wing drosophila fruit fly</name>
    <dbReference type="NCBI Taxonomy" id="28584"/>
    <lineage>
        <taxon>Eukaryota</taxon>
        <taxon>Metazoa</taxon>
        <taxon>Ecdysozoa</taxon>
        <taxon>Arthropoda</taxon>
        <taxon>Hexapoda</taxon>
        <taxon>Insecta</taxon>
        <taxon>Pterygota</taxon>
        <taxon>Neoptera</taxon>
        <taxon>Endopterygota</taxon>
        <taxon>Diptera</taxon>
        <taxon>Brachycera</taxon>
        <taxon>Muscomorpha</taxon>
        <taxon>Ephydroidea</taxon>
        <taxon>Drosophilidae</taxon>
        <taxon>Drosophila</taxon>
        <taxon>Sophophora</taxon>
    </lineage>
</organism>
<dbReference type="RefSeq" id="XP_016930564.3">
    <property type="nucleotide sequence ID" value="XM_017075075.4"/>
</dbReference>
<reference evidence="7" key="1">
    <citation type="submission" date="2025-08" db="UniProtKB">
        <authorList>
            <consortium name="RefSeq"/>
        </authorList>
    </citation>
    <scope>IDENTIFICATION</scope>
</reference>
<dbReference type="AlphaFoldDB" id="A0AB39Z9G6"/>
<dbReference type="GO" id="GO:0000775">
    <property type="term" value="C:chromosome, centromeric region"/>
    <property type="evidence" value="ECO:0007669"/>
    <property type="project" value="TreeGrafter"/>
</dbReference>
<dbReference type="PANTHER" id="PTHR13395:SF6">
    <property type="entry name" value="SISTER CHROMATID COHESION PROTEIN DCC1"/>
    <property type="match status" value="1"/>
</dbReference>
<evidence type="ECO:0000256" key="4">
    <source>
        <dbReference type="SAM" id="MobiDB-lite"/>
    </source>
</evidence>
<comment type="similarity">
    <text evidence="1">Belongs to the DCC1 family.</text>
</comment>
<dbReference type="PANTHER" id="PTHR13395">
    <property type="entry name" value="SISTER CHROMATID COHESION PROTEIN DCC1-RELATED"/>
    <property type="match status" value="1"/>
</dbReference>
<gene>
    <name evidence="7" type="primary">LOC108010230</name>
</gene>
<feature type="region of interest" description="Disordered" evidence="4">
    <location>
        <begin position="149"/>
        <end position="179"/>
    </location>
</feature>
<proteinExistence type="inferred from homology"/>
<evidence type="ECO:0000256" key="1">
    <source>
        <dbReference type="ARBA" id="ARBA00007017"/>
    </source>
</evidence>